<dbReference type="GO" id="GO:0030677">
    <property type="term" value="C:ribonuclease P complex"/>
    <property type="evidence" value="ECO:0007669"/>
    <property type="project" value="TreeGrafter"/>
</dbReference>
<keyword evidence="5 7" id="KW-0378">Hydrolase</keyword>
<evidence type="ECO:0000256" key="3">
    <source>
        <dbReference type="ARBA" id="ARBA00022722"/>
    </source>
</evidence>
<dbReference type="OrthoDB" id="9796422at2"/>
<evidence type="ECO:0000256" key="1">
    <source>
        <dbReference type="ARBA" id="ARBA00002663"/>
    </source>
</evidence>
<keyword evidence="3 7" id="KW-0540">Nuclease</keyword>
<proteinExistence type="inferred from homology"/>
<dbReference type="EMBL" id="LT594522">
    <property type="protein sequence ID" value="SBT82069.1"/>
    <property type="molecule type" value="Genomic_DNA"/>
</dbReference>
<dbReference type="Pfam" id="PF00825">
    <property type="entry name" value="Ribonuclease_P"/>
    <property type="match status" value="1"/>
</dbReference>
<dbReference type="Proteomes" id="UP000092809">
    <property type="component" value="Chromosome I"/>
</dbReference>
<keyword evidence="2 7" id="KW-0819">tRNA processing</keyword>
<comment type="function">
    <text evidence="1 7">RNaseP catalyzes the removal of the 5'-leader sequence from pre-tRNA to produce the mature 5'-terminus. It can also cleave other RNA substrates such as 4.5S RNA. The protein component plays an auxiliary but essential role in vivo by binding to the 5'-leader sequence and broadening the substrate specificity of the ribozyme.</text>
</comment>
<dbReference type="PANTHER" id="PTHR33992:SF1">
    <property type="entry name" value="RIBONUCLEASE P PROTEIN COMPONENT"/>
    <property type="match status" value="1"/>
</dbReference>
<dbReference type="GO" id="GO:0042781">
    <property type="term" value="F:3'-tRNA processing endoribonuclease activity"/>
    <property type="evidence" value="ECO:0007669"/>
    <property type="project" value="TreeGrafter"/>
</dbReference>
<dbReference type="InterPro" id="IPR020568">
    <property type="entry name" value="Ribosomal_Su5_D2-typ_SF"/>
</dbReference>
<comment type="similarity">
    <text evidence="7">Belongs to the RnpA family.</text>
</comment>
<evidence type="ECO:0000313" key="9">
    <source>
        <dbReference type="EMBL" id="SBT82069.1"/>
    </source>
</evidence>
<accession>A0A1C3L4C2</accession>
<dbReference type="STRING" id="1835721.TRABTM_A_02270"/>
<evidence type="ECO:0000313" key="10">
    <source>
        <dbReference type="Proteomes" id="UP000092809"/>
    </source>
</evidence>
<sequence length="118" mass="14240">MIKIAFTRKLRLLTSNDFFFVFQKPHRVGTQYILILSRLNTLGYPRVGFTIAKKYIKKAHERNKIKRLIRESFRRQQHTLPTMDFVVIAKKDFTNFYKNNSAITETLDKLWNYHCLHF</sequence>
<reference evidence="10" key="1">
    <citation type="submission" date="2016-06" db="EMBL/GenBank/DDBJ databases">
        <authorList>
            <person name="Szabo Gitta"/>
        </authorList>
    </citation>
    <scope>NUCLEOTIDE SEQUENCE [LARGE SCALE GENOMIC DNA]</scope>
</reference>
<protein>
    <recommendedName>
        <fullName evidence="7 8">Ribonuclease P protein component</fullName>
        <shortName evidence="7">RNase P protein</shortName>
        <shortName evidence="7">RNaseP protein</shortName>
        <ecNumber evidence="7 8">3.1.26.5</ecNumber>
    </recommendedName>
    <alternativeName>
        <fullName evidence="7">Protein C5</fullName>
    </alternativeName>
</protein>
<dbReference type="NCBIfam" id="TIGR00188">
    <property type="entry name" value="rnpA"/>
    <property type="match status" value="1"/>
</dbReference>
<dbReference type="GO" id="GO:0001682">
    <property type="term" value="P:tRNA 5'-leader removal"/>
    <property type="evidence" value="ECO:0007669"/>
    <property type="project" value="UniProtKB-UniRule"/>
</dbReference>
<dbReference type="HAMAP" id="MF_00227">
    <property type="entry name" value="RNase_P"/>
    <property type="match status" value="1"/>
</dbReference>
<organism evidence="9 10">
    <name type="scientific">secondary endosymbiont of Trabutina mannipara</name>
    <dbReference type="NCBI Taxonomy" id="1835721"/>
    <lineage>
        <taxon>Bacteria</taxon>
        <taxon>Pseudomonadati</taxon>
        <taxon>Pseudomonadota</taxon>
        <taxon>Gammaproteobacteria</taxon>
        <taxon>Enterobacterales</taxon>
        <taxon>Enterobacteriaceae</taxon>
    </lineage>
</organism>
<evidence type="ECO:0000256" key="5">
    <source>
        <dbReference type="ARBA" id="ARBA00022801"/>
    </source>
</evidence>
<gene>
    <name evidence="7 9" type="primary">rnpA</name>
    <name evidence="9" type="ORF">TRABTM_A_02270</name>
</gene>
<comment type="catalytic activity">
    <reaction evidence="7">
        <text>Endonucleolytic cleavage of RNA, removing 5'-extranucleotides from tRNA precursor.</text>
        <dbReference type="EC" id="3.1.26.5"/>
    </reaction>
</comment>
<dbReference type="PROSITE" id="PS00648">
    <property type="entry name" value="RIBONUCLEASE_P"/>
    <property type="match status" value="1"/>
</dbReference>
<dbReference type="SUPFAM" id="SSF54211">
    <property type="entry name" value="Ribosomal protein S5 domain 2-like"/>
    <property type="match status" value="1"/>
</dbReference>
<evidence type="ECO:0000256" key="8">
    <source>
        <dbReference type="NCBIfam" id="TIGR00188"/>
    </source>
</evidence>
<dbReference type="EC" id="3.1.26.5" evidence="7 8"/>
<evidence type="ECO:0000256" key="2">
    <source>
        <dbReference type="ARBA" id="ARBA00022694"/>
    </source>
</evidence>
<dbReference type="RefSeq" id="WP_083172500.1">
    <property type="nucleotide sequence ID" value="NZ_LT594522.1"/>
</dbReference>
<evidence type="ECO:0000256" key="6">
    <source>
        <dbReference type="ARBA" id="ARBA00022884"/>
    </source>
</evidence>
<dbReference type="KEGG" id="senm:TRABTM_A_02270"/>
<keyword evidence="10" id="KW-1185">Reference proteome</keyword>
<comment type="subunit">
    <text evidence="7">Consists of a catalytic RNA component (M1 or rnpB) and a protein subunit.</text>
</comment>
<keyword evidence="4 7" id="KW-0255">Endonuclease</keyword>
<dbReference type="InterPro" id="IPR014721">
    <property type="entry name" value="Ribsml_uS5_D2-typ_fold_subgr"/>
</dbReference>
<dbReference type="PATRIC" id="fig|1835721.3.peg.209"/>
<dbReference type="PANTHER" id="PTHR33992">
    <property type="entry name" value="RIBONUCLEASE P PROTEIN COMPONENT"/>
    <property type="match status" value="1"/>
</dbReference>
<dbReference type="GO" id="GO:0000049">
    <property type="term" value="F:tRNA binding"/>
    <property type="evidence" value="ECO:0007669"/>
    <property type="project" value="UniProtKB-UniRule"/>
</dbReference>
<dbReference type="GO" id="GO:0004526">
    <property type="term" value="F:ribonuclease P activity"/>
    <property type="evidence" value="ECO:0007669"/>
    <property type="project" value="UniProtKB-UniRule"/>
</dbReference>
<dbReference type="InterPro" id="IPR000100">
    <property type="entry name" value="RNase_P"/>
</dbReference>
<dbReference type="InterPro" id="IPR020539">
    <property type="entry name" value="RNase_P_CS"/>
</dbReference>
<name>A0A1C3L4C2_9ENTR</name>
<evidence type="ECO:0000256" key="4">
    <source>
        <dbReference type="ARBA" id="ARBA00022759"/>
    </source>
</evidence>
<evidence type="ECO:0000256" key="7">
    <source>
        <dbReference type="HAMAP-Rule" id="MF_00227"/>
    </source>
</evidence>
<dbReference type="Gene3D" id="3.30.230.10">
    <property type="match status" value="1"/>
</dbReference>
<keyword evidence="6 7" id="KW-0694">RNA-binding</keyword>
<dbReference type="AlphaFoldDB" id="A0A1C3L4C2"/>